<dbReference type="EMBL" id="JFHC01000005">
    <property type="protein sequence ID" value="KDR43871.1"/>
    <property type="molecule type" value="Genomic_DNA"/>
</dbReference>
<dbReference type="RefSeq" id="WP_035933986.1">
    <property type="nucleotide sequence ID" value="NZ_CADFFX010000001.1"/>
</dbReference>
<feature type="domain" description="ABM" evidence="1">
    <location>
        <begin position="4"/>
        <end position="92"/>
    </location>
</feature>
<accession>A0A069Q256</accession>
<keyword evidence="3" id="KW-1185">Reference proteome</keyword>
<keyword evidence="2" id="KW-0503">Monooxygenase</keyword>
<evidence type="ECO:0000313" key="3">
    <source>
        <dbReference type="Proteomes" id="UP000027466"/>
    </source>
</evidence>
<gene>
    <name evidence="2" type="ORF">BG61_29305</name>
</gene>
<dbReference type="PANTHER" id="PTHR33336">
    <property type="entry name" value="QUINOL MONOOXYGENASE YGIN-RELATED"/>
    <property type="match status" value="1"/>
</dbReference>
<dbReference type="Gene3D" id="3.30.70.100">
    <property type="match status" value="1"/>
</dbReference>
<dbReference type="STRING" id="60547.GCA_000751215_03615"/>
<dbReference type="SUPFAM" id="SSF54909">
    <property type="entry name" value="Dimeric alpha+beta barrel"/>
    <property type="match status" value="1"/>
</dbReference>
<evidence type="ECO:0000259" key="1">
    <source>
        <dbReference type="PROSITE" id="PS51725"/>
    </source>
</evidence>
<name>A0A069Q256_9BURK</name>
<keyword evidence="2" id="KW-0560">Oxidoreductase</keyword>
<comment type="caution">
    <text evidence="2">The sequence shown here is derived from an EMBL/GenBank/DDBJ whole genome shotgun (WGS) entry which is preliminary data.</text>
</comment>
<dbReference type="InterPro" id="IPR050744">
    <property type="entry name" value="AI-2_Isomerase_LsrG"/>
</dbReference>
<reference evidence="2 3" key="1">
    <citation type="submission" date="2014-03" db="EMBL/GenBank/DDBJ databases">
        <title>Draft Genome Sequences of Four Burkholderia Strains.</title>
        <authorList>
            <person name="Liu X.Y."/>
            <person name="Li C.X."/>
            <person name="Xu J.H."/>
        </authorList>
    </citation>
    <scope>NUCLEOTIDE SEQUENCE [LARGE SCALE GENOMIC DNA]</scope>
    <source>
        <strain evidence="2 3">DSM 50014</strain>
    </source>
</reference>
<dbReference type="Proteomes" id="UP000027466">
    <property type="component" value="Unassembled WGS sequence"/>
</dbReference>
<dbReference type="GO" id="GO:0005829">
    <property type="term" value="C:cytosol"/>
    <property type="evidence" value="ECO:0007669"/>
    <property type="project" value="TreeGrafter"/>
</dbReference>
<dbReference type="PROSITE" id="PS51725">
    <property type="entry name" value="ABM"/>
    <property type="match status" value="1"/>
</dbReference>
<dbReference type="InterPro" id="IPR011008">
    <property type="entry name" value="Dimeric_a/b-barrel"/>
</dbReference>
<evidence type="ECO:0000313" key="2">
    <source>
        <dbReference type="EMBL" id="KDR43871.1"/>
    </source>
</evidence>
<dbReference type="AlphaFoldDB" id="A0A069Q256"/>
<proteinExistence type="predicted"/>
<dbReference type="GO" id="GO:0004497">
    <property type="term" value="F:monooxygenase activity"/>
    <property type="evidence" value="ECO:0007669"/>
    <property type="project" value="UniProtKB-KW"/>
</dbReference>
<organism evidence="2 3">
    <name type="scientific">Caballeronia glathei</name>
    <dbReference type="NCBI Taxonomy" id="60547"/>
    <lineage>
        <taxon>Bacteria</taxon>
        <taxon>Pseudomonadati</taxon>
        <taxon>Pseudomonadota</taxon>
        <taxon>Betaproteobacteria</taxon>
        <taxon>Burkholderiales</taxon>
        <taxon>Burkholderiaceae</taxon>
        <taxon>Caballeronia</taxon>
    </lineage>
</organism>
<dbReference type="Pfam" id="PF03992">
    <property type="entry name" value="ABM"/>
    <property type="match status" value="1"/>
</dbReference>
<dbReference type="InterPro" id="IPR007138">
    <property type="entry name" value="ABM_dom"/>
</dbReference>
<sequence>MSEIAVVATFVAKPGQEEKLKEALQGLVGPTLKEPGALQYDLHRDLKEPRRFVFVERWASQAALEAHGKAPHIEAHRRNSPALIETGEIHVLAKL</sequence>
<dbReference type="PANTHER" id="PTHR33336:SF3">
    <property type="entry name" value="ABM DOMAIN-CONTAINING PROTEIN"/>
    <property type="match status" value="1"/>
</dbReference>
<protein>
    <submittedName>
        <fullName evidence="2">Antibiotic biosynthesis monooxygenase</fullName>
    </submittedName>
</protein>